<gene>
    <name evidence="1" type="ORF">ACFO5U_09380</name>
</gene>
<keyword evidence="2" id="KW-1185">Reference proteome</keyword>
<evidence type="ECO:0000313" key="2">
    <source>
        <dbReference type="Proteomes" id="UP001595932"/>
    </source>
</evidence>
<sequence length="148" mass="17028">MKTFKMLSLAVAQGDELTEYPLHDGLIINQENAHRSWVLEMLVDKKHEETFLEMKQTGNVYDVKVVISYPGNEPATFEVIIHAVRQIGDHVSILMKGTLKRARRKYAETLLSELLEDGLAGQELLERFESDMRERPVLRKDETKSSQN</sequence>
<name>A0ABV9MBD2_9BACL</name>
<comment type="caution">
    <text evidence="1">The sequence shown here is derived from an EMBL/GenBank/DDBJ whole genome shotgun (WGS) entry which is preliminary data.</text>
</comment>
<dbReference type="Proteomes" id="UP001595932">
    <property type="component" value="Unassembled WGS sequence"/>
</dbReference>
<reference evidence="2" key="1">
    <citation type="journal article" date="2019" name="Int. J. Syst. Evol. Microbiol.">
        <title>The Global Catalogue of Microorganisms (GCM) 10K type strain sequencing project: providing services to taxonomists for standard genome sequencing and annotation.</title>
        <authorList>
            <consortium name="The Broad Institute Genomics Platform"/>
            <consortium name="The Broad Institute Genome Sequencing Center for Infectious Disease"/>
            <person name="Wu L."/>
            <person name="Ma J."/>
        </authorList>
    </citation>
    <scope>NUCLEOTIDE SEQUENCE [LARGE SCALE GENOMIC DNA]</scope>
    <source>
        <strain evidence="2">CGMCC 1.12151</strain>
    </source>
</reference>
<dbReference type="RefSeq" id="WP_377278673.1">
    <property type="nucleotide sequence ID" value="NZ_JBHSGL010000005.1"/>
</dbReference>
<accession>A0ABV9MBD2</accession>
<dbReference type="InterPro" id="IPR025573">
    <property type="entry name" value="YwpF"/>
</dbReference>
<dbReference type="EMBL" id="JBHSGL010000005">
    <property type="protein sequence ID" value="MFC4713071.1"/>
    <property type="molecule type" value="Genomic_DNA"/>
</dbReference>
<evidence type="ECO:0000313" key="1">
    <source>
        <dbReference type="EMBL" id="MFC4713071.1"/>
    </source>
</evidence>
<proteinExistence type="predicted"/>
<protein>
    <submittedName>
        <fullName evidence="1">YwpF family protein</fullName>
    </submittedName>
</protein>
<organism evidence="1 2">
    <name type="scientific">Planococcus dechangensis</name>
    <dbReference type="NCBI Taxonomy" id="1176255"/>
    <lineage>
        <taxon>Bacteria</taxon>
        <taxon>Bacillati</taxon>
        <taxon>Bacillota</taxon>
        <taxon>Bacilli</taxon>
        <taxon>Bacillales</taxon>
        <taxon>Caryophanaceae</taxon>
        <taxon>Planococcus</taxon>
    </lineage>
</organism>
<dbReference type="Pfam" id="PF14183">
    <property type="entry name" value="YwpF"/>
    <property type="match status" value="1"/>
</dbReference>